<feature type="non-terminal residue" evidence="2">
    <location>
        <position position="330"/>
    </location>
</feature>
<dbReference type="EMBL" id="JARKIE010000076">
    <property type="protein sequence ID" value="KAJ7688848.1"/>
    <property type="molecule type" value="Genomic_DNA"/>
</dbReference>
<dbReference type="Proteomes" id="UP001221757">
    <property type="component" value="Unassembled WGS sequence"/>
</dbReference>
<dbReference type="SUPFAM" id="SSF53098">
    <property type="entry name" value="Ribonuclease H-like"/>
    <property type="match status" value="1"/>
</dbReference>
<dbReference type="InterPro" id="IPR012337">
    <property type="entry name" value="RNaseH-like_sf"/>
</dbReference>
<feature type="region of interest" description="Disordered" evidence="1">
    <location>
        <begin position="309"/>
        <end position="330"/>
    </location>
</feature>
<sequence length="330" mass="36312">MILSFFSKQVKRKKRTVKIAVSSTRVEEVVLDGTPAGADADADLDLLLDEDAAEAEAIRNQVPDGAARSEHDTAVVSKIRVEAIKVMADRGVVVSAKESKDALQLIPRVCGLARKIHDSSPVASAFATIVDQDTTIVGQTRTLARRCASRWNTEYDTINTALILEQPVRTLLKDKDLNLKAFKLTDDQWNLAADLRDVLEPTLRFSKGGKARPLISEVIPALESLRRALDNAVKSTEIANICRVAAYGGLLVLNKYLDIVPHCEAYEFAIVLSPNLKLDWFKQNGRSSTQIQRIRETIVACFDELFKTRSSAQPGPTSAPPPPPTQSRVR</sequence>
<feature type="compositionally biased region" description="Pro residues" evidence="1">
    <location>
        <begin position="317"/>
        <end position="330"/>
    </location>
</feature>
<reference evidence="2" key="1">
    <citation type="submission" date="2023-03" db="EMBL/GenBank/DDBJ databases">
        <title>Massive genome expansion in bonnet fungi (Mycena s.s.) driven by repeated elements and novel gene families across ecological guilds.</title>
        <authorList>
            <consortium name="Lawrence Berkeley National Laboratory"/>
            <person name="Harder C.B."/>
            <person name="Miyauchi S."/>
            <person name="Viragh M."/>
            <person name="Kuo A."/>
            <person name="Thoen E."/>
            <person name="Andreopoulos B."/>
            <person name="Lu D."/>
            <person name="Skrede I."/>
            <person name="Drula E."/>
            <person name="Henrissat B."/>
            <person name="Morin E."/>
            <person name="Kohler A."/>
            <person name="Barry K."/>
            <person name="LaButti K."/>
            <person name="Morin E."/>
            <person name="Salamov A."/>
            <person name="Lipzen A."/>
            <person name="Mereny Z."/>
            <person name="Hegedus B."/>
            <person name="Baldrian P."/>
            <person name="Stursova M."/>
            <person name="Weitz H."/>
            <person name="Taylor A."/>
            <person name="Grigoriev I.V."/>
            <person name="Nagy L.G."/>
            <person name="Martin F."/>
            <person name="Kauserud H."/>
        </authorList>
    </citation>
    <scope>NUCLEOTIDE SEQUENCE</scope>
    <source>
        <strain evidence="2">CBHHK067</strain>
    </source>
</reference>
<accession>A0AAD7GH77</accession>
<comment type="caution">
    <text evidence="2">The sequence shown here is derived from an EMBL/GenBank/DDBJ whole genome shotgun (WGS) entry which is preliminary data.</text>
</comment>
<proteinExistence type="predicted"/>
<keyword evidence="3" id="KW-1185">Reference proteome</keyword>
<organism evidence="2 3">
    <name type="scientific">Mycena rosella</name>
    <name type="common">Pink bonnet</name>
    <name type="synonym">Agaricus rosellus</name>
    <dbReference type="NCBI Taxonomy" id="1033263"/>
    <lineage>
        <taxon>Eukaryota</taxon>
        <taxon>Fungi</taxon>
        <taxon>Dikarya</taxon>
        <taxon>Basidiomycota</taxon>
        <taxon>Agaricomycotina</taxon>
        <taxon>Agaricomycetes</taxon>
        <taxon>Agaricomycetidae</taxon>
        <taxon>Agaricales</taxon>
        <taxon>Marasmiineae</taxon>
        <taxon>Mycenaceae</taxon>
        <taxon>Mycena</taxon>
    </lineage>
</organism>
<evidence type="ECO:0000313" key="2">
    <source>
        <dbReference type="EMBL" id="KAJ7688848.1"/>
    </source>
</evidence>
<protein>
    <submittedName>
        <fullName evidence="2">Uncharacterized protein</fullName>
    </submittedName>
</protein>
<evidence type="ECO:0000313" key="3">
    <source>
        <dbReference type="Proteomes" id="UP001221757"/>
    </source>
</evidence>
<dbReference type="AlphaFoldDB" id="A0AAD7GH77"/>
<name>A0AAD7GH77_MYCRO</name>
<evidence type="ECO:0000256" key="1">
    <source>
        <dbReference type="SAM" id="MobiDB-lite"/>
    </source>
</evidence>
<gene>
    <name evidence="2" type="ORF">B0H17DRAFT_1296887</name>
</gene>